<feature type="domain" description="Sigma factor regulator C-terminal" evidence="6">
    <location>
        <begin position="214"/>
        <end position="367"/>
    </location>
</feature>
<dbReference type="InterPro" id="IPR041916">
    <property type="entry name" value="Anti_sigma_zinc_sf"/>
</dbReference>
<keyword evidence="9" id="KW-1185">Reference proteome</keyword>
<dbReference type="Pfam" id="PF13490">
    <property type="entry name" value="zf-HC2"/>
    <property type="match status" value="1"/>
</dbReference>
<comment type="similarity">
    <text evidence="1">Belongs to the zinc-associated anti-sigma factor (ZAS) superfamily. Anti-sigma-W factor family.</text>
</comment>
<dbReference type="InterPro" id="IPR029101">
    <property type="entry name" value="Sigma_reg_N"/>
</dbReference>
<feature type="domain" description="Putative zinc-finger" evidence="5">
    <location>
        <begin position="3"/>
        <end position="36"/>
    </location>
</feature>
<sequence length="384" mass="43987">MRCEEVRKKLEDYLNGTCTNEEERAIEEHLQTCEECEREMEEHINQKKISAKDWNVPELSYIEQRKIVRKAKWKNRLSTAFTVFGLFFIISIGSAIVTGLYYKNTGLTANRVIQTAIQMTLPNVYSDGAGTSTNFYFNADIQGDLQKSVGSEERYIGKYHGKMILNYLNGISKEWVDGRYDLSLIFHYPLGFLNGAYEENLEVYRLGDETWEALNKLPEGTVSEIAVSLDGVYTFDEVKRLFKDYDIDIVWYAIDTGTARDNDTIDVSIGEDLWGIHEYAWYKLLGDNVADKATKEDAFKKGLAFLAEHATWAKRVIWDFDQESIKEMLDYVDEHGVKCYGVVLTGPTKELAKLADNEHITYAALGEVDFWNWTGKQTGGALYN</sequence>
<dbReference type="Gene3D" id="1.10.10.1320">
    <property type="entry name" value="Anti-sigma factor, zinc-finger domain"/>
    <property type="match status" value="1"/>
</dbReference>
<keyword evidence="4" id="KW-1133">Transmembrane helix</keyword>
<keyword evidence="4" id="KW-0812">Transmembrane</keyword>
<dbReference type="Pfam" id="PF13791">
    <property type="entry name" value="Sigma_reg_C"/>
    <property type="match status" value="1"/>
</dbReference>
<evidence type="ECO:0000259" key="7">
    <source>
        <dbReference type="Pfam" id="PF13800"/>
    </source>
</evidence>
<evidence type="ECO:0000256" key="3">
    <source>
        <dbReference type="SAM" id="Coils"/>
    </source>
</evidence>
<protein>
    <recommendedName>
        <fullName evidence="2">Anti-sigma-W factor RsiW</fullName>
    </recommendedName>
</protein>
<dbReference type="InterPro" id="IPR025672">
    <property type="entry name" value="Sigma_reg_C_dom"/>
</dbReference>
<accession>A0ABW0R9Z8</accession>
<gene>
    <name evidence="8" type="ORF">ACFPOH_07475</name>
</gene>
<dbReference type="Pfam" id="PF13800">
    <property type="entry name" value="Sigma_reg_N"/>
    <property type="match status" value="1"/>
</dbReference>
<evidence type="ECO:0000313" key="8">
    <source>
        <dbReference type="EMBL" id="MFC5541602.1"/>
    </source>
</evidence>
<keyword evidence="4" id="KW-0472">Membrane</keyword>
<evidence type="ECO:0000259" key="5">
    <source>
        <dbReference type="Pfam" id="PF13490"/>
    </source>
</evidence>
<organism evidence="8 9">
    <name type="scientific">Ureibacillus suwonensis</name>
    <dbReference type="NCBI Taxonomy" id="313007"/>
    <lineage>
        <taxon>Bacteria</taxon>
        <taxon>Bacillati</taxon>
        <taxon>Bacillota</taxon>
        <taxon>Bacilli</taxon>
        <taxon>Bacillales</taxon>
        <taxon>Caryophanaceae</taxon>
        <taxon>Ureibacillus</taxon>
    </lineage>
</organism>
<feature type="transmembrane region" description="Helical" evidence="4">
    <location>
        <begin position="79"/>
        <end position="102"/>
    </location>
</feature>
<reference evidence="9" key="1">
    <citation type="journal article" date="2019" name="Int. J. Syst. Evol. Microbiol.">
        <title>The Global Catalogue of Microorganisms (GCM) 10K type strain sequencing project: providing services to taxonomists for standard genome sequencing and annotation.</title>
        <authorList>
            <consortium name="The Broad Institute Genomics Platform"/>
            <consortium name="The Broad Institute Genome Sequencing Center for Infectious Disease"/>
            <person name="Wu L."/>
            <person name="Ma J."/>
        </authorList>
    </citation>
    <scope>NUCLEOTIDE SEQUENCE [LARGE SCALE GENOMIC DNA]</scope>
    <source>
        <strain evidence="9">CCUG 56331</strain>
    </source>
</reference>
<evidence type="ECO:0000256" key="2">
    <source>
        <dbReference type="ARBA" id="ARBA00024438"/>
    </source>
</evidence>
<keyword evidence="3" id="KW-0175">Coiled coil</keyword>
<proteinExistence type="inferred from homology"/>
<name>A0ABW0R9Z8_9BACL</name>
<evidence type="ECO:0000256" key="4">
    <source>
        <dbReference type="SAM" id="Phobius"/>
    </source>
</evidence>
<evidence type="ECO:0000313" key="9">
    <source>
        <dbReference type="Proteomes" id="UP001595978"/>
    </source>
</evidence>
<feature type="coiled-coil region" evidence="3">
    <location>
        <begin position="19"/>
        <end position="53"/>
    </location>
</feature>
<feature type="domain" description="Sigma factor regulator N-terminal" evidence="7">
    <location>
        <begin position="65"/>
        <end position="153"/>
    </location>
</feature>
<dbReference type="EMBL" id="JBHSNQ010000062">
    <property type="protein sequence ID" value="MFC5541602.1"/>
    <property type="molecule type" value="Genomic_DNA"/>
</dbReference>
<dbReference type="RefSeq" id="WP_342470461.1">
    <property type="nucleotide sequence ID" value="NZ_JBHSNQ010000062.1"/>
</dbReference>
<dbReference type="InterPro" id="IPR027383">
    <property type="entry name" value="Znf_put"/>
</dbReference>
<evidence type="ECO:0000259" key="6">
    <source>
        <dbReference type="Pfam" id="PF13791"/>
    </source>
</evidence>
<evidence type="ECO:0000256" key="1">
    <source>
        <dbReference type="ARBA" id="ARBA00024353"/>
    </source>
</evidence>
<dbReference type="Proteomes" id="UP001595978">
    <property type="component" value="Unassembled WGS sequence"/>
</dbReference>
<comment type="caution">
    <text evidence="8">The sequence shown here is derived from an EMBL/GenBank/DDBJ whole genome shotgun (WGS) entry which is preliminary data.</text>
</comment>